<dbReference type="Proteomes" id="UP000548771">
    <property type="component" value="Unassembled WGS sequence"/>
</dbReference>
<feature type="domain" description="Peptidase M61 catalytic" evidence="1">
    <location>
        <begin position="325"/>
        <end position="397"/>
    </location>
</feature>
<dbReference type="SUPFAM" id="SSF55486">
    <property type="entry name" value="Metalloproteases ('zincins'), catalytic domain"/>
    <property type="match status" value="1"/>
</dbReference>
<dbReference type="Pfam" id="PF05299">
    <property type="entry name" value="Peptidase_M61"/>
    <property type="match status" value="1"/>
</dbReference>
<name>A0A6V7E3Y0_9XANT</name>
<dbReference type="EMBL" id="LR828261">
    <property type="protein sequence ID" value="CAD0345684.1"/>
    <property type="molecule type" value="Genomic_DNA"/>
</dbReference>
<gene>
    <name evidence="2" type="ORF">CFBP2533_30990</name>
    <name evidence="3" type="ORF">E1J24_07510</name>
</gene>
<proteinExistence type="predicted"/>
<dbReference type="EMBL" id="LR828261">
    <property type="protein sequence ID" value="CAD0345678.1"/>
    <property type="molecule type" value="Genomic_DNA"/>
</dbReference>
<dbReference type="InterPro" id="IPR007963">
    <property type="entry name" value="Peptidase_M61_catalytic"/>
</dbReference>
<evidence type="ECO:0000313" key="2">
    <source>
        <dbReference type="EMBL" id="CAD0345678.1"/>
    </source>
</evidence>
<dbReference type="RefSeq" id="WP_251767681.1">
    <property type="nucleotide sequence ID" value="NZ_JAMQUE010000006.1"/>
</dbReference>
<reference evidence="4" key="2">
    <citation type="journal article" date="2020" name="Syst. Appl. Microbiol.">
        <title>Clarifying the taxonomy of the causal agent of bacterial leaf spot of lettuce through a polyphasic approach reveals that Xanthomonas cynarae Trebaol et al. 2000 emend. Timilsina et al. 2019 is a later heterotypic synonym of Xanthomonas hortorum Vauterin et al. 1995.</title>
        <authorList>
            <person name="Moriniere L."/>
            <person name="Burlet A."/>
            <person name="Rosenthal E.R."/>
            <person name="Nesme X."/>
            <person name="Portier P."/>
            <person name="Bull C.T."/>
            <person name="Lavire C."/>
            <person name="Fischer-Le Saux M."/>
            <person name="Bertolla F."/>
        </authorList>
    </citation>
    <scope>NUCLEOTIDE SEQUENCE [LARGE SCALE GENOMIC DNA]</scope>
    <source>
        <strain evidence="4">CFBP2533</strain>
    </source>
</reference>
<evidence type="ECO:0000259" key="1">
    <source>
        <dbReference type="Pfam" id="PF05299"/>
    </source>
</evidence>
<dbReference type="AlphaFoldDB" id="A0A6V7E3Y0"/>
<reference evidence="2" key="4">
    <citation type="submission" date="2020-07" db="EMBL/GenBank/DDBJ databases">
        <authorList>
            <person name="Pothier F. J."/>
        </authorList>
    </citation>
    <scope>NUCLEOTIDE SEQUENCE</scope>
    <source>
        <strain evidence="2">CFBP 2533</strain>
    </source>
</reference>
<reference evidence="3" key="3">
    <citation type="journal article" date="2020" name="Syst. Appl. Microbiol.">
        <title>Clarifying the taxonomy of the causal agent of bacterial leaf spot of lettuce through a polyphasic approach reveals that Xanthomonas cynarae Trebaol et al. 2000 emend. Timilsina et al. 2019 is a later heterotypic synonym of Xanthomonas hortorum Vauterin et al. 1995.</title>
        <authorList>
            <person name="Moriniere L."/>
            <person name="Burlet A."/>
            <person name="Rosenthal E.R."/>
            <person name="Nesme X."/>
            <person name="Portier P."/>
            <person name="Bull C.T."/>
            <person name="Lavire C."/>
            <person name="Fischer-Le Saux M."/>
            <person name="Bertolla F."/>
        </authorList>
    </citation>
    <scope>NUCLEOTIDE SEQUENCE</scope>
    <source>
        <strain evidence="3">CFBP2533</strain>
    </source>
</reference>
<accession>A0A6V7E3Y0</accession>
<evidence type="ECO:0000313" key="4">
    <source>
        <dbReference type="Proteomes" id="UP000548771"/>
    </source>
</evidence>
<protein>
    <submittedName>
        <fullName evidence="3">Peptidase M61</fullName>
    </submittedName>
</protein>
<dbReference type="InterPro" id="IPR027268">
    <property type="entry name" value="Peptidase_M4/M1_CTD_sf"/>
</dbReference>
<dbReference type="Gene3D" id="1.10.390.10">
    <property type="entry name" value="Neutral Protease Domain 2"/>
    <property type="match status" value="1"/>
</dbReference>
<dbReference type="SUPFAM" id="SSF50156">
    <property type="entry name" value="PDZ domain-like"/>
    <property type="match status" value="1"/>
</dbReference>
<sequence length="597" mass="65300">MTMKHLVRHAFDRFFRKQPPCAKRSFANTARLPALTCAASALLWVTAVMAAPSTPGLNLVLQPAAADAQGAVPSIDVALEIDALAVKKGATLLQINLMDSATVTSAKQIHDLQVEDAKGALRLTAQDETLTSSEQIRRWHADRDVQGAVKLRYRVAIDPGSPLNGTPMFEVRTGEGAVSGAGLAFLLLPDDSVERMLRVRWRLPAGEQGQALSSLGVGDVDSPRPLTVDEVRHLYFMQGKLGVFQAKDGGFVGAWTGTPLFPAERVMRWTETLHTYYMTFFHSDAARFVVLTRANPHNPGSGIGLTDSFAFTYGPATTEEGIQLLLAHEMFHAFMVDMPANEAARQSTAWFSEGLAIYYQRMLPLRAGLIDRAMFLHDLNRSAAQYYTNSARHGTNVEVFDKFWTDARFRLLPYNRGSMYFAQLDAAIRAHSAGKRSLDDLVLAVIAEHRAGRPVDEALWRKLLLAEAGRQAVADYQAMQMGKLVLPPSNAFGPCFRRVLRKTRPFDPGVAMSTFASPKKVVGLIAGSEADKAGLRNGDTVLKGGPGDALLNDPGQTMTLTIRRGAQTFDVTYLPRGAPVDTYQWEQAGAPQCDQTP</sequence>
<reference evidence="3" key="1">
    <citation type="submission" date="2019-03" db="EMBL/GenBank/DDBJ databases">
        <authorList>
            <person name="Moriniere L."/>
            <person name="Burlet A."/>
            <person name="Rosenthal E."/>
            <person name="Portier P."/>
            <person name="Lavire C."/>
            <person name="Nesme X."/>
            <person name="Bull C.T."/>
            <person name="Le Saux M."/>
            <person name="Bertolla F."/>
        </authorList>
    </citation>
    <scope>NUCLEOTIDE SEQUENCE</scope>
    <source>
        <strain evidence="3">CFBP2533</strain>
    </source>
</reference>
<evidence type="ECO:0000313" key="3">
    <source>
        <dbReference type="EMBL" id="NMI21709.1"/>
    </source>
</evidence>
<dbReference type="InterPro" id="IPR036034">
    <property type="entry name" value="PDZ_sf"/>
</dbReference>
<dbReference type="EMBL" id="SMDX01000007">
    <property type="protein sequence ID" value="NMI21709.1"/>
    <property type="molecule type" value="Genomic_DNA"/>
</dbReference>
<organism evidence="2">
    <name type="scientific">Xanthomonas hortorum pv. pelargonii</name>
    <dbReference type="NCBI Taxonomy" id="453602"/>
    <lineage>
        <taxon>Bacteria</taxon>
        <taxon>Pseudomonadati</taxon>
        <taxon>Pseudomonadota</taxon>
        <taxon>Gammaproteobacteria</taxon>
        <taxon>Lysobacterales</taxon>
        <taxon>Lysobacteraceae</taxon>
        <taxon>Xanthomonas</taxon>
    </lineage>
</organism>